<feature type="compositionally biased region" description="Low complexity" evidence="2">
    <location>
        <begin position="68"/>
        <end position="81"/>
    </location>
</feature>
<evidence type="ECO:0000313" key="5">
    <source>
        <dbReference type="RefSeq" id="XP_042560944.1"/>
    </source>
</evidence>
<evidence type="ECO:0000313" key="4">
    <source>
        <dbReference type="Proteomes" id="UP000515152"/>
    </source>
</evidence>
<dbReference type="OrthoDB" id="69269at2759"/>
<dbReference type="Gene3D" id="1.10.150.50">
    <property type="entry name" value="Transcription Factor, Ets-1"/>
    <property type="match status" value="1"/>
</dbReference>
<evidence type="ECO:0000256" key="1">
    <source>
        <dbReference type="ARBA" id="ARBA00038464"/>
    </source>
</evidence>
<dbReference type="PANTHER" id="PTHR23509">
    <property type="entry name" value="PA-PL1 PHOSPHOLIPASE FAMILY"/>
    <property type="match status" value="1"/>
</dbReference>
<feature type="domain" description="DDHD" evidence="3">
    <location>
        <begin position="755"/>
        <end position="968"/>
    </location>
</feature>
<keyword evidence="4" id="KW-1185">Reference proteome</keyword>
<dbReference type="GO" id="GO:0004620">
    <property type="term" value="F:phospholipase activity"/>
    <property type="evidence" value="ECO:0007669"/>
    <property type="project" value="TreeGrafter"/>
</dbReference>
<evidence type="ECO:0000256" key="2">
    <source>
        <dbReference type="SAM" id="MobiDB-lite"/>
    </source>
</evidence>
<dbReference type="PROSITE" id="PS51043">
    <property type="entry name" value="DDHD"/>
    <property type="match status" value="1"/>
</dbReference>
<feature type="compositionally biased region" description="Pro residues" evidence="2">
    <location>
        <begin position="708"/>
        <end position="725"/>
    </location>
</feature>
<comment type="similarity">
    <text evidence="1">Belongs to the PA-PLA1 family.</text>
</comment>
<feature type="compositionally biased region" description="Polar residues" evidence="2">
    <location>
        <begin position="57"/>
        <end position="67"/>
    </location>
</feature>
<feature type="compositionally biased region" description="Low complexity" evidence="2">
    <location>
        <begin position="97"/>
        <end position="122"/>
    </location>
</feature>
<dbReference type="KEGG" id="char:122130310"/>
<dbReference type="InterPro" id="IPR058055">
    <property type="entry name" value="PA-PLA1"/>
</dbReference>
<dbReference type="SMART" id="SM00454">
    <property type="entry name" value="SAM"/>
    <property type="match status" value="1"/>
</dbReference>
<dbReference type="InterPro" id="IPR004177">
    <property type="entry name" value="DDHD_dom"/>
</dbReference>
<dbReference type="InterPro" id="IPR013761">
    <property type="entry name" value="SAM/pointed_sf"/>
</dbReference>
<feature type="compositionally biased region" description="Low complexity" evidence="2">
    <location>
        <begin position="181"/>
        <end position="194"/>
    </location>
</feature>
<protein>
    <submittedName>
        <fullName evidence="5">SEC23-interacting protein</fullName>
    </submittedName>
</protein>
<dbReference type="GeneID" id="122130310"/>
<dbReference type="Pfam" id="PF00536">
    <property type="entry name" value="SAM_1"/>
    <property type="match status" value="1"/>
</dbReference>
<feature type="region of interest" description="Disordered" evidence="2">
    <location>
        <begin position="706"/>
        <end position="725"/>
    </location>
</feature>
<dbReference type="InterPro" id="IPR057825">
    <property type="entry name" value="WWE_SEC23-DDH2"/>
</dbReference>
<reference evidence="5" key="1">
    <citation type="submission" date="2025-08" db="UniProtKB">
        <authorList>
            <consortium name="RefSeq"/>
        </authorList>
    </citation>
    <scope>IDENTIFICATION</scope>
</reference>
<dbReference type="GO" id="GO:0030134">
    <property type="term" value="C:COPII-coated ER to Golgi transport vesicle"/>
    <property type="evidence" value="ECO:0007669"/>
    <property type="project" value="TreeGrafter"/>
</dbReference>
<dbReference type="RefSeq" id="XP_042560944.1">
    <property type="nucleotide sequence ID" value="XM_042705010.1"/>
</dbReference>
<name>A0A8M1KGH9_CLUHA</name>
<dbReference type="Pfam" id="PF23464">
    <property type="entry name" value="WWE_3"/>
    <property type="match status" value="1"/>
</dbReference>
<organism evidence="4 5">
    <name type="scientific">Clupea harengus</name>
    <name type="common">Atlantic herring</name>
    <dbReference type="NCBI Taxonomy" id="7950"/>
    <lineage>
        <taxon>Eukaryota</taxon>
        <taxon>Metazoa</taxon>
        <taxon>Chordata</taxon>
        <taxon>Craniata</taxon>
        <taxon>Vertebrata</taxon>
        <taxon>Euteleostomi</taxon>
        <taxon>Actinopterygii</taxon>
        <taxon>Neopterygii</taxon>
        <taxon>Teleostei</taxon>
        <taxon>Clupei</taxon>
        <taxon>Clupeiformes</taxon>
        <taxon>Clupeoidei</taxon>
        <taxon>Clupeidae</taxon>
        <taxon>Clupea</taxon>
    </lineage>
</organism>
<accession>A0A8M1KGH9</accession>
<feature type="compositionally biased region" description="Polar residues" evidence="2">
    <location>
        <begin position="130"/>
        <end position="141"/>
    </location>
</feature>
<dbReference type="GO" id="GO:0046872">
    <property type="term" value="F:metal ion binding"/>
    <property type="evidence" value="ECO:0007669"/>
    <property type="project" value="InterPro"/>
</dbReference>
<sequence>MADRRGSNVPNSNANLLFSAAPEFNFNLPFIPVSQATGPAVLSGDDSTDVGEEDSFLGQTSGTAPQPSTFSYFSSSTTTSSDPFASIGHQPCPPPASSVAPMASGPSPVSNAATLAAAPTLPHSSPPAPQFSNTVYQSPMGQFTPPPTTGTPPPPQASQQFYNPYRHTPLSSRASPYMAAPEVPQQTPPQNVNPYAQGPPAQSFQTAPSAFSKPPPPLPPPPTQSQMPPLAPSMAGPLVPANPMMPYNYNVYEPVQPHWFFCKQVESKKVWLPFSILDSLRLEETFHSVQPDPENVIVSTDGGRYDVQLYDRMRTAVYWEEDPTEVRRCSWFYKGDTDSRFIPYSEEFSEKLEAEYKKAVSTNQWHRRLEFPSGETIVMHNPKVIVQFQPSAMPDEWGTTQDGQTRPRVVKRGVDDDHDEVPDGEMPPVDHLVFMVHGIGPVCDLRFRSMVECVDDFRSVSLKLLQSHFKKAQDDRVISRVEFLPVQWHTALHGDATGVDRRIKKITLPSTGRLRHFTNETLLDVLFYNSPTYCQTIMDTVSKEINRIHALFMERNPDFKGAISVAGHSLGSLILFDLLANQKTGSPTGTPTANGNASPDVKQISTPVAEENSIASQPVVEEEPKEDGEEFADLSAVLEHLGFLEYQSTFEQEKIDVESFLMCTVEDLKEMGIPLGPRKKFSKFVKERATKQAAAAENRVAKEVVKEAPPPQHAEPAPNPVPSKPPVGRTVSSIHVDYNFFEIGTGQVSVIYHTLDFEPTNFFALGSPIGMFLTVRGLERIEETYQLPTCKGFFNIYHPLDPVAYRIEPMILPDLDLKPVLIPHHKGRKRLHLELKESLSRMGSDLKHSVISSLRSAWQTLNDFARAHTSNAQLQAELAMVANQIQQEEQKQLENAEGDVGKMVESPEQREDYPSVKIGMLNGGGRIDYVLQEKPIESFNEYLFALQSHLCYWESEDTALLILKEVYKTMGIHPEQIIH</sequence>
<dbReference type="InterPro" id="IPR001660">
    <property type="entry name" value="SAM"/>
</dbReference>
<evidence type="ECO:0000259" key="3">
    <source>
        <dbReference type="PROSITE" id="PS51043"/>
    </source>
</evidence>
<dbReference type="AlphaFoldDB" id="A0A8M1KGH9"/>
<dbReference type="SUPFAM" id="SSF47769">
    <property type="entry name" value="SAM/Pointed domain"/>
    <property type="match status" value="1"/>
</dbReference>
<feature type="compositionally biased region" description="Acidic residues" evidence="2">
    <location>
        <begin position="46"/>
        <end position="55"/>
    </location>
</feature>
<proteinExistence type="inferred from homology"/>
<dbReference type="PANTHER" id="PTHR23509:SF4">
    <property type="entry name" value="SEC23-INTERACTING PROTEIN"/>
    <property type="match status" value="1"/>
</dbReference>
<dbReference type="Proteomes" id="UP000515152">
    <property type="component" value="Unplaced"/>
</dbReference>
<dbReference type="SMART" id="SM01127">
    <property type="entry name" value="DDHD"/>
    <property type="match status" value="1"/>
</dbReference>
<feature type="compositionally biased region" description="Pro residues" evidence="2">
    <location>
        <begin position="213"/>
        <end position="223"/>
    </location>
</feature>
<gene>
    <name evidence="5" type="primary">LOC122130310</name>
</gene>
<feature type="region of interest" description="Disordered" evidence="2">
    <location>
        <begin position="40"/>
        <end position="231"/>
    </location>
</feature>
<dbReference type="Pfam" id="PF02862">
    <property type="entry name" value="DDHD"/>
    <property type="match status" value="1"/>
</dbReference>
<feature type="compositionally biased region" description="Pro residues" evidence="2">
    <location>
        <begin position="144"/>
        <end position="156"/>
    </location>
</feature>